<dbReference type="VEuPathDB" id="TriTrypDB:LdCL_180015800"/>
<feature type="region of interest" description="Disordered" evidence="2">
    <location>
        <begin position="1343"/>
        <end position="1371"/>
    </location>
</feature>
<evidence type="ECO:0000313" key="7">
    <source>
        <dbReference type="EMBL" id="TPP55248.1"/>
    </source>
</evidence>
<evidence type="ECO:0000256" key="3">
    <source>
        <dbReference type="SAM" id="Phobius"/>
    </source>
</evidence>
<dbReference type="Pfam" id="PF05378">
    <property type="entry name" value="Hydant_A_N"/>
    <property type="match status" value="1"/>
</dbReference>
<protein>
    <submittedName>
        <fullName evidence="7">Hydantoinase B/oxoprolinase family protein</fullName>
    </submittedName>
</protein>
<dbReference type="VEuPathDB" id="TriTrypDB:LdBPK_181050.1"/>
<proteinExistence type="inferred from homology"/>
<dbReference type="InterPro" id="IPR003692">
    <property type="entry name" value="Hydantoinase_B"/>
</dbReference>
<feature type="compositionally biased region" description="Low complexity" evidence="2">
    <location>
        <begin position="675"/>
        <end position="689"/>
    </location>
</feature>
<dbReference type="InterPro" id="IPR002821">
    <property type="entry name" value="Hydantoinase_A"/>
</dbReference>
<feature type="region of interest" description="Disordered" evidence="2">
    <location>
        <begin position="2761"/>
        <end position="2792"/>
    </location>
</feature>
<dbReference type="Pfam" id="PF01968">
    <property type="entry name" value="Hydantoinase_A"/>
    <property type="match status" value="1"/>
</dbReference>
<accession>A0A504Y8A4</accession>
<feature type="region of interest" description="Disordered" evidence="2">
    <location>
        <begin position="2842"/>
        <end position="2895"/>
    </location>
</feature>
<dbReference type="Pfam" id="PF02538">
    <property type="entry name" value="Hydantoinase_B"/>
    <property type="match status" value="1"/>
</dbReference>
<feature type="domain" description="Hydantoinase A/oxoprolinase" evidence="4">
    <location>
        <begin position="251"/>
        <end position="550"/>
    </location>
</feature>
<dbReference type="GO" id="GO:0017168">
    <property type="term" value="F:5-oxoprolinase (ATP-hydrolyzing) activity"/>
    <property type="evidence" value="ECO:0007669"/>
    <property type="project" value="TreeGrafter"/>
</dbReference>
<dbReference type="GO" id="GO:0005829">
    <property type="term" value="C:cytosol"/>
    <property type="evidence" value="ECO:0007669"/>
    <property type="project" value="TreeGrafter"/>
</dbReference>
<dbReference type="InterPro" id="IPR008040">
    <property type="entry name" value="Hydant_A_N"/>
</dbReference>
<evidence type="ECO:0000259" key="5">
    <source>
        <dbReference type="Pfam" id="PF02538"/>
    </source>
</evidence>
<feature type="transmembrane region" description="Helical" evidence="3">
    <location>
        <begin position="1506"/>
        <end position="1528"/>
    </location>
</feature>
<reference evidence="8" key="1">
    <citation type="submission" date="2019-02" db="EMBL/GenBank/DDBJ databases">
        <title>FDA dAtabase for Regulatory Grade micrObial Sequences (FDA-ARGOS): Supporting development and validation of Infectious Disease Dx tests.</title>
        <authorList>
            <person name="Duncan R."/>
            <person name="Fisher C."/>
            <person name="Tallon L."/>
            <person name="Sadzewicz L."/>
            <person name="Sengamalay N."/>
            <person name="Ott S."/>
            <person name="Godinez A."/>
            <person name="Nagaraj S."/>
            <person name="Vavikolanu K."/>
            <person name="Vyas G."/>
            <person name="Nadendla S."/>
            <person name="Aluvathingal J."/>
            <person name="Sichtig H."/>
        </authorList>
    </citation>
    <scope>NUCLEOTIDE SEQUENCE [LARGE SCALE GENOMIC DNA]</scope>
    <source>
        <strain evidence="8">FDAARGOS_360</strain>
    </source>
</reference>
<keyword evidence="3" id="KW-0472">Membrane</keyword>
<dbReference type="EMBL" id="RHLD01000027">
    <property type="protein sequence ID" value="TPP55248.1"/>
    <property type="molecule type" value="Genomic_DNA"/>
</dbReference>
<organism evidence="7 8">
    <name type="scientific">Leishmania donovani</name>
    <dbReference type="NCBI Taxonomy" id="5661"/>
    <lineage>
        <taxon>Eukaryota</taxon>
        <taxon>Discoba</taxon>
        <taxon>Euglenozoa</taxon>
        <taxon>Kinetoplastea</taxon>
        <taxon>Metakinetoplastina</taxon>
        <taxon>Trypanosomatida</taxon>
        <taxon>Trypanosomatidae</taxon>
        <taxon>Leishmaniinae</taxon>
        <taxon>Leishmania</taxon>
    </lineage>
</organism>
<dbReference type="VEuPathDB" id="TriTrypDB:LdCL_180015700"/>
<gene>
    <name evidence="7" type="ORF">CGC20_39245</name>
</gene>
<dbReference type="VEuPathDB" id="TriTrypDB:LDHU3_18.1350"/>
<dbReference type="SUPFAM" id="SSF46565">
    <property type="entry name" value="Chaperone J-domain"/>
    <property type="match status" value="1"/>
</dbReference>
<evidence type="ECO:0000313" key="8">
    <source>
        <dbReference type="Proteomes" id="UP000318821"/>
    </source>
</evidence>
<keyword evidence="3" id="KW-0812">Transmembrane</keyword>
<evidence type="ECO:0000256" key="2">
    <source>
        <dbReference type="SAM" id="MobiDB-lite"/>
    </source>
</evidence>
<feature type="region of interest" description="Disordered" evidence="2">
    <location>
        <begin position="2910"/>
        <end position="2950"/>
    </location>
</feature>
<feature type="compositionally biased region" description="Polar residues" evidence="2">
    <location>
        <begin position="1359"/>
        <end position="1371"/>
    </location>
</feature>
<feature type="domain" description="Hydantoinase B/oxoprolinase" evidence="5">
    <location>
        <begin position="776"/>
        <end position="1335"/>
    </location>
</feature>
<dbReference type="VEuPathDB" id="TriTrypDB:LDHU3_18.1340"/>
<comment type="caution">
    <text evidence="7">The sequence shown here is derived from an EMBL/GenBank/DDBJ whole genome shotgun (WGS) entry which is preliminary data.</text>
</comment>
<feature type="domain" description="Hydantoinase/oxoprolinase N-terminal" evidence="6">
    <location>
        <begin position="16"/>
        <end position="231"/>
    </location>
</feature>
<dbReference type="GO" id="GO:0006749">
    <property type="term" value="P:glutathione metabolic process"/>
    <property type="evidence" value="ECO:0007669"/>
    <property type="project" value="TreeGrafter"/>
</dbReference>
<feature type="compositionally biased region" description="Basic and acidic residues" evidence="2">
    <location>
        <begin position="2915"/>
        <end position="2929"/>
    </location>
</feature>
<comment type="similarity">
    <text evidence="1">Belongs to the oxoprolinase family.</text>
</comment>
<name>A0A504Y8A4_LEIDO</name>
<dbReference type="InterPro" id="IPR036869">
    <property type="entry name" value="J_dom_sf"/>
</dbReference>
<dbReference type="Proteomes" id="UP000318821">
    <property type="component" value="Unassembled WGS sequence"/>
</dbReference>
<evidence type="ECO:0000256" key="1">
    <source>
        <dbReference type="ARBA" id="ARBA00010403"/>
    </source>
</evidence>
<dbReference type="VEuPathDB" id="TriTrypDB:LdBPK_181060.1"/>
<dbReference type="InterPro" id="IPR045079">
    <property type="entry name" value="Oxoprolinase-like"/>
</dbReference>
<sequence>MSITVAAEEKLYPSFRFAIDRGGTFTDIIAHVTHADGTVTQEVTKLLSVDPQHYADAPSEGIRRILRKHLPEKVAATGPVDVSHLEEVRMGTTIATNALLEHNGERCAMVLTEGFEDILTIRDQARPHLFALNIVKAQALPEQVMAAKERIRPVSDKEQAAYASQAEWPSTWVRCGESFVMDVLQPLHTDDIRQKLQAAYDAGIRSVAVCLLHSYAYAVHEQQVKHISQEVGFPAISLSSELMALIKYVPRSITASVDAYLSPLILNYIASFKANFAHNLAGVRLYFIQSDGGLTSADTFYGYRAVLSGPAGGVVGYAHTCAEDLGATVQAVGFDMGGTSTDVSRCEGPVVYHTVEAEIAGTPVQAPQVQVHTVAAGGGSLLRWENGMFHVGPTSAGAHPGPACYGKGGPLTVTDANLVLGHLHPDYFPKVFGPNADQPLDKKASVKLFKALAAEIARDCSEGTGPFMSVEELAFAFVLVANEAMCRPIRNITEASGHRCAEHALAVFGGAGGQHACAMARSLGMNKIYVHRLASILSAVGASVTDVVEERMASVRLDLRAEGLAPVVVQQFDELIGSAAAQLRRLGFDDNHIVIERFLSMQYEGTNTSLIIAEGDDQAVAASAVFSAEKFERLYLAQYQQQYGFVLSGARRIIIDGVRIRTRGTLQSRSEREAQAASAATATQKQLQQPPYTTRTEKVPPQPVSMTRSYFASGWEEIPVYHVDPANGPLRGPALLIMNGTSVLLEHESTAYTNDKGNVIIHTAQIVEQFTTELSPLPLSIFSHRFMSIAEQMGNALQRTSISTNIKERLDFSCAIFDPDGNLVANAPHIPVHLGAMGAAVRWQRDHYGSEWKEGDVMLTNHPACGGSHLPDITVISAFFHEGKIVSYVASRGHHADVGGTTPGSMPPFSKTLMEEGAAIKTLKLVQQGTFNEDGIREALLAPGKLPGMSGCRTIEDSVSDLRAQVAANNRGIQLLQGLIESYTLEVVQAYMKHIQTTAELAARRVLQRIAREYGEAAESGTADTGLVTLQATDYMDDGTPICLRISIQPESGEATFDFTGSGSQVLNSTNCPTAVVHSSIIYCIRCLVDSDIPLNQGCMKPITVVVPPNSILSPDEDLPVVAGNVTTSQRVTDVVLMALRAVANSHGCMNNFTLGSSDFAYYETICGGSGAGPTFAGTSAVHTNMTNTRLTDPEIFEARYPILLRTFRIRRDSGGAGLHRGGDGVVRSVLALRDMIAVVLTERRVLAPQGLLGGGSGERGLNMLYVPVTPSHTATLGAPVWKNAHDMLHDKMRGPWMEEEQTTLYHPRNIGGKNVVDVKMGDIITLYTAGGGGCYAAAAGCRETPPSTTDSAHGLQEEGSTATAPTSAESGTALVSRGESRAAVHLRSPATAQQSCGTLIPLNPTTRRIAVGIAKAGISIADGFLLSSSAVLNPVISASFVVYESVKVVQAYRHGELTSLGYRTTKGDVALRIGKELATMGLGMAIGHGVGALIGLSAIPVAGQIAVATVLSVGLGTCIGTLLTHYVDRFMVRLQLRNQYGYPMDERGTRRRFEVLMERRHDLSTLEACRVVQHYADYRVASGWESANDLDDYRASGDITRMPVSLQHFAVVQLQRKWGFVKERAQCRQIYRALLLLHHPDRGGSTELAAQLNKDFEFFAFCQGWDSDCASLLRSAHSSSATAAPADGASRRRRGSVIVDYLRSLFRPTTNSRVGANDLHQFGLLALEAGTPAEMHRRDVTAALSSLPAAGAAGDRSDEAAQEKCGSLGDIDSFSDGDGDEYEDTVAVAAVRQRSVTRVLRALHEVYTATAEAITFSGLIQVSDDTDRWSQLHQDVSLFQRLQYFISLHAQALAAAHHESAGQAAASDDCEEVQPLCAAKKYIFRTFRWSTVPEAVAKREEARSAIVAAVFTPETSQQLTSLLELWRTAKAMAESYFRACQKREADGRPATSRNEDEGRQTLDALLRIHTQIEAAGTAAREPWEGRMEEWATRTVPGFSSFMEDVKEVGLTASNALAAEYAAHAFASVRQQCSEYFKGWSRKQDTLQTLLAELQLEYTALRGAAQGSGGGSPSSTAPGFACDPEAARRIDDYQTQLLLLHKQMAEVDVGVAEWANTCAAHFPELTTTMLQLPSTCVESVVGMRKDSSSDASSPNEATLAGHDWTHRFLAFERERTLLHYTRVEAEPVNPLDPFTSRIPAHNPSDAAEWEQAVSREESDAIGALLRSFEANEAIEDAVVGRHGVGMTLLQALYNDPLTGESTPCWLKRYSFAGAQSKKGVTGLRALAQSILAEEVAVSAACSSDRVVSARDIFYNRERHEIFVHYVRGATQQRFRSVNDVRRQVEPLGLRWLHDVLECVACLHACQLAHGHICLSAFTYDDFGNTALGVFHPAWEGHNSVSPAPAEEPSVATTPAPSLADRQHYDVIDVGIMLLTELLPLFNTARSGSSTPPPAAAFSALTLSPTSRQPPPGRGGGITEADAVSDDMVRVMEAVAAHLVGKEEPRWSLLDARQFVRRFQQLRSGDLAIFSKQVAYPASWAIRCAVPPVQLVAVDATPFRFPATLTASAAAVRVYHNRHVSLWETYWRCRHQMTTLHRGSHMLPSVVTQTPPLLLCSDDCEVHERYLWCACAHEEVAWERCQDGFRSLRRDATQLTLRNDMLPLSLVAPSARPDGSTELWGVICRATLGTTLEETEEEFAATESKTDMATAQYNKLSYAAQRRSHLVTRPQMKQEPQSESPSAIWVPSPWARCYPEYIATPTPLTEGGSGGARRAGNQALSEEAGQPQARAFPDPALGMHAMFFHPPRHPIAWGGGSLHRGLGASVVSPGAFPARFRHRRRVRPHGPTWETPDAPRTCTAGPEPPPQRVAPCSAVSGDAGLASETGGQPRDPRSWRQRPHWLGKLAGVALLPQHTVTRDKRKQGARERGQQRQQLRPNAPHHSPEASKAAGTEARLPWLELVSQMVAQSSRGPLLMWGEGVAGHPPTSGCPSRQF</sequence>
<dbReference type="PANTHER" id="PTHR11365">
    <property type="entry name" value="5-OXOPROLINASE RELATED"/>
    <property type="match status" value="1"/>
</dbReference>
<evidence type="ECO:0000259" key="4">
    <source>
        <dbReference type="Pfam" id="PF01968"/>
    </source>
</evidence>
<keyword evidence="3" id="KW-1133">Transmembrane helix</keyword>
<dbReference type="PANTHER" id="PTHR11365:SF2">
    <property type="entry name" value="5-OXOPROLINASE"/>
    <property type="match status" value="1"/>
</dbReference>
<feature type="region of interest" description="Disordered" evidence="2">
    <location>
        <begin position="666"/>
        <end position="703"/>
    </location>
</feature>
<feature type="transmembrane region" description="Helical" evidence="3">
    <location>
        <begin position="1478"/>
        <end position="1499"/>
    </location>
</feature>
<evidence type="ECO:0000259" key="6">
    <source>
        <dbReference type="Pfam" id="PF05378"/>
    </source>
</evidence>